<reference evidence="2 3" key="1">
    <citation type="submission" date="2019-06" db="EMBL/GenBank/DDBJ databases">
        <authorList>
            <person name="Rodrigo-Torres L."/>
            <person name="Arahal R. D."/>
            <person name="Lucena T."/>
        </authorList>
    </citation>
    <scope>NUCLEOTIDE SEQUENCE [LARGE SCALE GENOMIC DNA]</scope>
    <source>
        <strain evidence="2 3">SB0023/3</strain>
    </source>
</reference>
<evidence type="ECO:0000313" key="3">
    <source>
        <dbReference type="Proteomes" id="UP000410984"/>
    </source>
</evidence>
<gene>
    <name evidence="2" type="ORF">MET9862_01912</name>
</gene>
<organism evidence="2 3">
    <name type="scientific">Methylobacterium symbioticum</name>
    <dbReference type="NCBI Taxonomy" id="2584084"/>
    <lineage>
        <taxon>Bacteria</taxon>
        <taxon>Pseudomonadati</taxon>
        <taxon>Pseudomonadota</taxon>
        <taxon>Alphaproteobacteria</taxon>
        <taxon>Hyphomicrobiales</taxon>
        <taxon>Methylobacteriaceae</taxon>
        <taxon>Methylobacterium</taxon>
    </lineage>
</organism>
<name>A0A509ECI1_9HYPH</name>
<proteinExistence type="predicted"/>
<protein>
    <submittedName>
        <fullName evidence="2">Uncharacterized protein</fullName>
    </submittedName>
</protein>
<dbReference type="RefSeq" id="WP_142582766.1">
    <property type="nucleotide sequence ID" value="NZ_CABFPH010000020.1"/>
</dbReference>
<keyword evidence="3" id="KW-1185">Reference proteome</keyword>
<dbReference type="Proteomes" id="UP000410984">
    <property type="component" value="Unassembled WGS sequence"/>
</dbReference>
<evidence type="ECO:0000313" key="2">
    <source>
        <dbReference type="EMBL" id="VUD71334.1"/>
    </source>
</evidence>
<accession>A0A509ECI1</accession>
<dbReference type="OrthoDB" id="9924515at2"/>
<feature type="region of interest" description="Disordered" evidence="1">
    <location>
        <begin position="49"/>
        <end position="72"/>
    </location>
</feature>
<evidence type="ECO:0000256" key="1">
    <source>
        <dbReference type="SAM" id="MobiDB-lite"/>
    </source>
</evidence>
<sequence length="72" mass="7623">MARLFPRPVPAGLPTSLAVALGSALTLGAAVSIAGDEWWWPPVAPPQARVQPPAAGFQVDATGNRYRTRADW</sequence>
<dbReference type="AlphaFoldDB" id="A0A509ECI1"/>
<dbReference type="EMBL" id="CABFPH010000020">
    <property type="protein sequence ID" value="VUD71334.1"/>
    <property type="molecule type" value="Genomic_DNA"/>
</dbReference>